<dbReference type="Pfam" id="PF00856">
    <property type="entry name" value="SET"/>
    <property type="match status" value="1"/>
</dbReference>
<keyword evidence="3" id="KW-1185">Reference proteome</keyword>
<dbReference type="PANTHER" id="PTHR47332">
    <property type="entry name" value="SET DOMAIN-CONTAINING PROTEIN 5"/>
    <property type="match status" value="1"/>
</dbReference>
<dbReference type="InterPro" id="IPR046341">
    <property type="entry name" value="SET_dom_sf"/>
</dbReference>
<dbReference type="InterPro" id="IPR053185">
    <property type="entry name" value="SET_domain_protein"/>
</dbReference>
<sequence>MSQLHPYRKFQIPPNVPFELKPAPGKGWGLFATRNIKRMDTILDEIPLFMIPKRSQDITEMDVANVVHSLSASDQFVFECLRDNGSEPFKTMLLALKQNFFAVPNSPPTGVYILSSRFNHSCVPNCFIIPRETNMVTYASQDIAQGDELKFCYNSELRYQVAEERLRTLLFKHVDCKACEPGSYRDISDFRRTLIRALEYLSLGIDKNAKQGTPFAIKHIDPELRKKAESGCMTLTSRFIYDVFIVALMEAEGLQDPIKAGDLLAQLEAYGRAFQTSRNAYIAKLAMSQPNGCDKFLIALRFWGRSDLGDEQAIAGSQRSAMAMRAILQALHH</sequence>
<dbReference type="PROSITE" id="PS50280">
    <property type="entry name" value="SET"/>
    <property type="match status" value="1"/>
</dbReference>
<evidence type="ECO:0000259" key="1">
    <source>
        <dbReference type="PROSITE" id="PS50280"/>
    </source>
</evidence>
<dbReference type="AlphaFoldDB" id="A0A6A6UHM5"/>
<name>A0A6A6UHM5_9PEZI</name>
<dbReference type="InterPro" id="IPR001214">
    <property type="entry name" value="SET_dom"/>
</dbReference>
<protein>
    <submittedName>
        <fullName evidence="2">SET domain-containing protein</fullName>
    </submittedName>
</protein>
<organism evidence="2 3">
    <name type="scientific">Microthyrium microscopicum</name>
    <dbReference type="NCBI Taxonomy" id="703497"/>
    <lineage>
        <taxon>Eukaryota</taxon>
        <taxon>Fungi</taxon>
        <taxon>Dikarya</taxon>
        <taxon>Ascomycota</taxon>
        <taxon>Pezizomycotina</taxon>
        <taxon>Dothideomycetes</taxon>
        <taxon>Dothideomycetes incertae sedis</taxon>
        <taxon>Microthyriales</taxon>
        <taxon>Microthyriaceae</taxon>
        <taxon>Microthyrium</taxon>
    </lineage>
</organism>
<dbReference type="Proteomes" id="UP000799302">
    <property type="component" value="Unassembled WGS sequence"/>
</dbReference>
<feature type="domain" description="SET" evidence="1">
    <location>
        <begin position="16"/>
        <end position="154"/>
    </location>
</feature>
<dbReference type="PANTHER" id="PTHR47332:SF4">
    <property type="entry name" value="SET DOMAIN-CONTAINING PROTEIN 5"/>
    <property type="match status" value="1"/>
</dbReference>
<evidence type="ECO:0000313" key="3">
    <source>
        <dbReference type="Proteomes" id="UP000799302"/>
    </source>
</evidence>
<dbReference type="EMBL" id="MU004233">
    <property type="protein sequence ID" value="KAF2670947.1"/>
    <property type="molecule type" value="Genomic_DNA"/>
</dbReference>
<gene>
    <name evidence="2" type="ORF">BT63DRAFT_438508</name>
</gene>
<reference evidence="2" key="1">
    <citation type="journal article" date="2020" name="Stud. Mycol.">
        <title>101 Dothideomycetes genomes: a test case for predicting lifestyles and emergence of pathogens.</title>
        <authorList>
            <person name="Haridas S."/>
            <person name="Albert R."/>
            <person name="Binder M."/>
            <person name="Bloem J."/>
            <person name="Labutti K."/>
            <person name="Salamov A."/>
            <person name="Andreopoulos B."/>
            <person name="Baker S."/>
            <person name="Barry K."/>
            <person name="Bills G."/>
            <person name="Bluhm B."/>
            <person name="Cannon C."/>
            <person name="Castanera R."/>
            <person name="Culley D."/>
            <person name="Daum C."/>
            <person name="Ezra D."/>
            <person name="Gonzalez J."/>
            <person name="Henrissat B."/>
            <person name="Kuo A."/>
            <person name="Liang C."/>
            <person name="Lipzen A."/>
            <person name="Lutzoni F."/>
            <person name="Magnuson J."/>
            <person name="Mondo S."/>
            <person name="Nolan M."/>
            <person name="Ohm R."/>
            <person name="Pangilinan J."/>
            <person name="Park H.-J."/>
            <person name="Ramirez L."/>
            <person name="Alfaro M."/>
            <person name="Sun H."/>
            <person name="Tritt A."/>
            <person name="Yoshinaga Y."/>
            <person name="Zwiers L.-H."/>
            <person name="Turgeon B."/>
            <person name="Goodwin S."/>
            <person name="Spatafora J."/>
            <person name="Crous P."/>
            <person name="Grigoriev I."/>
        </authorList>
    </citation>
    <scope>NUCLEOTIDE SEQUENCE</scope>
    <source>
        <strain evidence="2">CBS 115976</strain>
    </source>
</reference>
<dbReference type="CDD" id="cd20071">
    <property type="entry name" value="SET_SMYD"/>
    <property type="match status" value="1"/>
</dbReference>
<dbReference type="OrthoDB" id="265717at2759"/>
<accession>A0A6A6UHM5</accession>
<dbReference type="Gene3D" id="2.170.270.10">
    <property type="entry name" value="SET domain"/>
    <property type="match status" value="1"/>
</dbReference>
<dbReference type="SMART" id="SM00317">
    <property type="entry name" value="SET"/>
    <property type="match status" value="1"/>
</dbReference>
<dbReference type="SUPFAM" id="SSF82199">
    <property type="entry name" value="SET domain"/>
    <property type="match status" value="1"/>
</dbReference>
<evidence type="ECO:0000313" key="2">
    <source>
        <dbReference type="EMBL" id="KAF2670947.1"/>
    </source>
</evidence>
<proteinExistence type="predicted"/>